<reference evidence="14" key="2">
    <citation type="submission" date="2012-08" db="EMBL/GenBank/DDBJ databases">
        <title>Genome sequence of Kazachstania naganishii.</title>
        <authorList>
            <person name="Gordon J.L."/>
            <person name="Armisen D."/>
            <person name="Proux-Wera E."/>
            <person name="OhEigeartaigh S.S."/>
            <person name="Byrne K.P."/>
            <person name="Wolfe K.H."/>
        </authorList>
    </citation>
    <scope>NUCLEOTIDE SEQUENCE [LARGE SCALE GENOMIC DNA]</scope>
    <source>
        <strain evidence="14">ATCC MYA-139 / BCRC 22969 / CBS 8797 / CCRC 22969 / KCTC 17520 / NBRC 10181 / NCYC 3082</strain>
    </source>
</reference>
<dbReference type="AlphaFoldDB" id="J7R079"/>
<dbReference type="STRING" id="1071383.J7R079"/>
<feature type="compositionally biased region" description="Basic and acidic residues" evidence="10">
    <location>
        <begin position="92"/>
        <end position="108"/>
    </location>
</feature>
<accession>J7R079</accession>
<evidence type="ECO:0000256" key="10">
    <source>
        <dbReference type="SAM" id="MobiDB-lite"/>
    </source>
</evidence>
<name>J7R079_HUIN7</name>
<evidence type="ECO:0000256" key="3">
    <source>
        <dbReference type="ARBA" id="ARBA00009223"/>
    </source>
</evidence>
<dbReference type="Pfam" id="PF06862">
    <property type="entry name" value="Utp25_C"/>
    <property type="match status" value="1"/>
</dbReference>
<evidence type="ECO:0000256" key="7">
    <source>
        <dbReference type="ARBA" id="ARBA00023242"/>
    </source>
</evidence>
<feature type="compositionally biased region" description="Acidic residues" evidence="10">
    <location>
        <begin position="133"/>
        <end position="153"/>
    </location>
</feature>
<evidence type="ECO:0000313" key="13">
    <source>
        <dbReference type="EMBL" id="CCK68205.1"/>
    </source>
</evidence>
<keyword evidence="8 9" id="KW-0687">Ribonucleoprotein</keyword>
<dbReference type="GO" id="GO:0019843">
    <property type="term" value="F:rRNA binding"/>
    <property type="evidence" value="ECO:0007669"/>
    <property type="project" value="EnsemblFungi"/>
</dbReference>
<dbReference type="KEGG" id="kng:KNAG_0A05400"/>
<protein>
    <recommendedName>
        <fullName evidence="4 9">U3 small nucleolar RNA-associated protein 25</fullName>
        <shortName evidence="9">U3 snoRNA-associated protein 25</shortName>
    </recommendedName>
</protein>
<dbReference type="RefSeq" id="XP_022462451.1">
    <property type="nucleotide sequence ID" value="XM_022609719.1"/>
</dbReference>
<dbReference type="InterPro" id="IPR053940">
    <property type="entry name" value="UTP25_NTPase-like"/>
</dbReference>
<comment type="subcellular location">
    <subcellularLocation>
        <location evidence="2 9">Nucleus</location>
        <location evidence="2 9">Nucleolus</location>
    </subcellularLocation>
</comment>
<feature type="domain" description="UTP25 NTP hydrolase-like" evidence="12">
    <location>
        <begin position="261"/>
        <end position="515"/>
    </location>
</feature>
<dbReference type="GO" id="GO:0034511">
    <property type="term" value="F:U3 snoRNA binding"/>
    <property type="evidence" value="ECO:0007669"/>
    <property type="project" value="EnsemblFungi"/>
</dbReference>
<evidence type="ECO:0000313" key="14">
    <source>
        <dbReference type="Proteomes" id="UP000006310"/>
    </source>
</evidence>
<comment type="function">
    <text evidence="1 9">DEAD-box RNA helicase-like protein required for pre-18S rRNA processing, specifically at sites A0, A1, and A2.</text>
</comment>
<feature type="compositionally biased region" description="Acidic residues" evidence="10">
    <location>
        <begin position="52"/>
        <end position="62"/>
    </location>
</feature>
<sequence>MNNRSGKRGRKELRHLKRTTKRPAIDDPPRESAPVEDDFVGPADQMVNVSDSAEDGDGSDSDAEARKGKVYGALLTILKSEHPEAKKRKTKKSSDGGEVDKILVHDDNHEELEEENEEEQIDNAILDNRTQSDSEDEQDVAAEEFDSEDEQDPFESHFNQFPETEINTLDAAFKSKQLQYRSVKLQPAKVTKVKDEYLIYSEPTVPGGKQLSKKLIESNTKCSIGSYFLKKRLKIQNDLLENKPDNLASIQKELVDPMFQYKDILYEYENYGKSEDEYRQLYALHALNHVYKTRDRILKNNQRLQENSDTECLDQGFTRPKVLIIAPTRDTAYSIVTTIINKSGIDQVDKRGKFKDQFYEDSLPPSSKPKSFQSIFKGNTNDFFVLGMKFTRKAIKLYSNFYQSDIIVCSPLGLQMIVENTDKKKRQDDFLSSIEITIIDQLHSIEYQNISHLYTIFEHLNNIPDEQHDADFSRIRMWYINDQARFFRQTMVFTKYISPTANSIINGKCRNWSGRWKNHRIVSNEASHIGKLSLRVRQIFQRFEVTGGSIVDEPDYRFKFFTSVIIPGILKSTGYEDGILIYIPEYTDYVRVRNYLKEKTRILFGDINEYSSQKQLTANRSLFQQGRLKVLLYTERLHHYRRYEIKGVKSVIFYKPPSDPEFYTEVVRNIGRNAFLGNTDLNISTVRCIYSKLDALALENVVGTQRAGVLCHGQNEIYEFK</sequence>
<evidence type="ECO:0000256" key="4">
    <source>
        <dbReference type="ARBA" id="ARBA00015422"/>
    </source>
</evidence>
<dbReference type="OrthoDB" id="10264378at2759"/>
<comment type="similarity">
    <text evidence="3 9">Belongs to the UTP25 family.</text>
</comment>
<organism evidence="13 14">
    <name type="scientific">Huiozyma naganishii (strain ATCC MYA-139 / BCRC 22969 / CBS 8797 / KCTC 17520 / NBRC 10181 / NCYC 3082 / Yp74L-3)</name>
    <name type="common">Yeast</name>
    <name type="synonym">Kazachstania naganishii</name>
    <dbReference type="NCBI Taxonomy" id="1071383"/>
    <lineage>
        <taxon>Eukaryota</taxon>
        <taxon>Fungi</taxon>
        <taxon>Dikarya</taxon>
        <taxon>Ascomycota</taxon>
        <taxon>Saccharomycotina</taxon>
        <taxon>Saccharomycetes</taxon>
        <taxon>Saccharomycetales</taxon>
        <taxon>Saccharomycetaceae</taxon>
        <taxon>Huiozyma</taxon>
    </lineage>
</organism>
<evidence type="ECO:0000256" key="6">
    <source>
        <dbReference type="ARBA" id="ARBA00022552"/>
    </source>
</evidence>
<feature type="compositionally biased region" description="Basic residues" evidence="10">
    <location>
        <begin position="1"/>
        <end position="21"/>
    </location>
</feature>
<dbReference type="eggNOG" id="KOG2340">
    <property type="taxonomic scope" value="Eukaryota"/>
</dbReference>
<evidence type="ECO:0000259" key="11">
    <source>
        <dbReference type="Pfam" id="PF06862"/>
    </source>
</evidence>
<comment type="subunit">
    <text evidence="9">Component of the ribosomal small subunit (SSU) processome composed of at least 40 protein subunits and snoRNA U3.</text>
</comment>
<dbReference type="Gene3D" id="3.40.50.300">
    <property type="entry name" value="P-loop containing nucleotide triphosphate hydrolases"/>
    <property type="match status" value="1"/>
</dbReference>
<dbReference type="Pfam" id="PF22916">
    <property type="entry name" value="UTP25_NTPase-like"/>
    <property type="match status" value="1"/>
</dbReference>
<dbReference type="InterPro" id="IPR027417">
    <property type="entry name" value="P-loop_NTPase"/>
</dbReference>
<dbReference type="GeneID" id="34523840"/>
<dbReference type="Proteomes" id="UP000006310">
    <property type="component" value="Chromosome 1"/>
</dbReference>
<feature type="domain" description="UTP25 C-terminal" evidence="11">
    <location>
        <begin position="529"/>
        <end position="720"/>
    </location>
</feature>
<dbReference type="HOGENOM" id="CLU_018705_0_1_1"/>
<dbReference type="OMA" id="QDRGDTF"/>
<dbReference type="GO" id="GO:0032040">
    <property type="term" value="C:small-subunit processome"/>
    <property type="evidence" value="ECO:0007669"/>
    <property type="project" value="EnsemblFungi"/>
</dbReference>
<keyword evidence="5 9" id="KW-0690">Ribosome biogenesis</keyword>
<dbReference type="PANTHER" id="PTHR12933:SF0">
    <property type="entry name" value="U3 SMALL NUCLEOLAR RNA-ASSOCIATED PROTEIN 25 HOMOLOG"/>
    <property type="match status" value="1"/>
</dbReference>
<gene>
    <name evidence="13" type="primary">KNAG0A05400</name>
    <name evidence="13" type="ordered locus">KNAG_0A05400</name>
</gene>
<dbReference type="GO" id="GO:0000462">
    <property type="term" value="P:maturation of SSU-rRNA from tricistronic rRNA transcript (SSU-rRNA, 5.8S rRNA, LSU-rRNA)"/>
    <property type="evidence" value="ECO:0007669"/>
    <property type="project" value="EnsemblFungi"/>
</dbReference>
<evidence type="ECO:0000256" key="5">
    <source>
        <dbReference type="ARBA" id="ARBA00022517"/>
    </source>
</evidence>
<evidence type="ECO:0000256" key="8">
    <source>
        <dbReference type="ARBA" id="ARBA00023274"/>
    </source>
</evidence>
<evidence type="ECO:0000256" key="2">
    <source>
        <dbReference type="ARBA" id="ARBA00004604"/>
    </source>
</evidence>
<evidence type="ECO:0000256" key="9">
    <source>
        <dbReference type="RuleBase" id="RU365070"/>
    </source>
</evidence>
<keyword evidence="6 9" id="KW-0698">rRNA processing</keyword>
<proteinExistence type="inferred from homology"/>
<keyword evidence="7 9" id="KW-0539">Nucleus</keyword>
<keyword evidence="14" id="KW-1185">Reference proteome</keyword>
<dbReference type="InterPro" id="IPR010678">
    <property type="entry name" value="UTP25"/>
</dbReference>
<feature type="region of interest" description="Disordered" evidence="10">
    <location>
        <begin position="1"/>
        <end position="155"/>
    </location>
</feature>
<evidence type="ECO:0000256" key="1">
    <source>
        <dbReference type="ARBA" id="ARBA00002883"/>
    </source>
</evidence>
<feature type="compositionally biased region" description="Acidic residues" evidence="10">
    <location>
        <begin position="109"/>
        <end position="121"/>
    </location>
</feature>
<dbReference type="InterPro" id="IPR053939">
    <property type="entry name" value="UTP25_C"/>
</dbReference>
<dbReference type="EMBL" id="HE978314">
    <property type="protein sequence ID" value="CCK68205.1"/>
    <property type="molecule type" value="Genomic_DNA"/>
</dbReference>
<evidence type="ECO:0000259" key="12">
    <source>
        <dbReference type="Pfam" id="PF22916"/>
    </source>
</evidence>
<dbReference type="PANTHER" id="PTHR12933">
    <property type="entry name" value="ORF PROTEIN-RELATED"/>
    <property type="match status" value="1"/>
</dbReference>
<reference evidence="13 14" key="1">
    <citation type="journal article" date="2011" name="Proc. Natl. Acad. Sci. U.S.A.">
        <title>Evolutionary erosion of yeast sex chromosomes by mating-type switching accidents.</title>
        <authorList>
            <person name="Gordon J.L."/>
            <person name="Armisen D."/>
            <person name="Proux-Wera E."/>
            <person name="Oheigeartaigh S.S."/>
            <person name="Byrne K.P."/>
            <person name="Wolfe K.H."/>
        </authorList>
    </citation>
    <scope>NUCLEOTIDE SEQUENCE [LARGE SCALE GENOMIC DNA]</scope>
    <source>
        <strain evidence="14">ATCC MYA-139 / BCRC 22969 / CBS 8797 / CCRC 22969 / KCTC 17520 / NBRC 10181 / NCYC 3082</strain>
    </source>
</reference>